<sequence length="73" mass="8070">MITEAGKINQLINDCGVRFSPVLREASQKIRLSRLRDLLELERLEHRGQTLSDLAQEVLKGSGGGILATRLQG</sequence>
<proteinExistence type="predicted"/>
<name>A0A7C2FX02_9CREN</name>
<accession>A0A7C2FX02</accession>
<organism evidence="1">
    <name type="scientific">Thermosphaera aggregans</name>
    <dbReference type="NCBI Taxonomy" id="54254"/>
    <lineage>
        <taxon>Archaea</taxon>
        <taxon>Thermoproteota</taxon>
        <taxon>Thermoprotei</taxon>
        <taxon>Desulfurococcales</taxon>
        <taxon>Desulfurococcaceae</taxon>
        <taxon>Thermosphaera</taxon>
    </lineage>
</organism>
<gene>
    <name evidence="1" type="ORF">ENP55_00115</name>
</gene>
<reference evidence="1" key="1">
    <citation type="journal article" date="2020" name="mSystems">
        <title>Genome- and Community-Level Interaction Insights into Carbon Utilization and Element Cycling Functions of Hydrothermarchaeota in Hydrothermal Sediment.</title>
        <authorList>
            <person name="Zhou Z."/>
            <person name="Liu Y."/>
            <person name="Xu W."/>
            <person name="Pan J."/>
            <person name="Luo Z.H."/>
            <person name="Li M."/>
        </authorList>
    </citation>
    <scope>NUCLEOTIDE SEQUENCE [LARGE SCALE GENOMIC DNA]</scope>
    <source>
        <strain evidence="1">SpSt-23</strain>
    </source>
</reference>
<dbReference type="EMBL" id="DSJT01000003">
    <property type="protein sequence ID" value="HEF86725.1"/>
    <property type="molecule type" value="Genomic_DNA"/>
</dbReference>
<protein>
    <submittedName>
        <fullName evidence="1">Uncharacterized protein</fullName>
    </submittedName>
</protein>
<comment type="caution">
    <text evidence="1">The sequence shown here is derived from an EMBL/GenBank/DDBJ whole genome shotgun (WGS) entry which is preliminary data.</text>
</comment>
<evidence type="ECO:0000313" key="1">
    <source>
        <dbReference type="EMBL" id="HEF86725.1"/>
    </source>
</evidence>
<dbReference type="AlphaFoldDB" id="A0A7C2FX02"/>